<proteinExistence type="predicted"/>
<protein>
    <recommendedName>
        <fullName evidence="1">Tyrosine specific protein phosphatases domain-containing protein</fullName>
    </recommendedName>
</protein>
<dbReference type="PROSITE" id="PS50056">
    <property type="entry name" value="TYR_PHOSPHATASE_2"/>
    <property type="match status" value="1"/>
</dbReference>
<sequence length="85" mass="9262">MAAIKVAQDAGRMTVVHCWGGIGRTGVIVGSWLIMSGVVKDGDEALAYLAEKWKGVEKNWRSPTTPETQIQFEFLRALKPAVSTT</sequence>
<reference evidence="3" key="2">
    <citation type="submission" date="2015-01" db="EMBL/GenBank/DDBJ databases">
        <title>Evolutionary Origins and Diversification of the Mycorrhizal Mutualists.</title>
        <authorList>
            <consortium name="DOE Joint Genome Institute"/>
            <consortium name="Mycorrhizal Genomics Consortium"/>
            <person name="Kohler A."/>
            <person name="Kuo A."/>
            <person name="Nagy L.G."/>
            <person name="Floudas D."/>
            <person name="Copeland A."/>
            <person name="Barry K.W."/>
            <person name="Cichocki N."/>
            <person name="Veneault-Fourrey C."/>
            <person name="LaButti K."/>
            <person name="Lindquist E.A."/>
            <person name="Lipzen A."/>
            <person name="Lundell T."/>
            <person name="Morin E."/>
            <person name="Murat C."/>
            <person name="Riley R."/>
            <person name="Ohm R."/>
            <person name="Sun H."/>
            <person name="Tunlid A."/>
            <person name="Henrissat B."/>
            <person name="Grigoriev I.V."/>
            <person name="Hibbett D.S."/>
            <person name="Martin F."/>
        </authorList>
    </citation>
    <scope>NUCLEOTIDE SEQUENCE [LARGE SCALE GENOMIC DNA]</scope>
    <source>
        <strain evidence="3">F 1598</strain>
    </source>
</reference>
<evidence type="ECO:0000313" key="2">
    <source>
        <dbReference type="EMBL" id="KIM80890.1"/>
    </source>
</evidence>
<dbReference type="AlphaFoldDB" id="A0A0C3F867"/>
<feature type="domain" description="Tyrosine specific protein phosphatases" evidence="1">
    <location>
        <begin position="1"/>
        <end position="56"/>
    </location>
</feature>
<dbReference type="InterPro" id="IPR000387">
    <property type="entry name" value="Tyr_Pase_dom"/>
</dbReference>
<dbReference type="SUPFAM" id="SSF52799">
    <property type="entry name" value="(Phosphotyrosine protein) phosphatases II"/>
    <property type="match status" value="1"/>
</dbReference>
<evidence type="ECO:0000313" key="3">
    <source>
        <dbReference type="Proteomes" id="UP000054166"/>
    </source>
</evidence>
<evidence type="ECO:0000259" key="1">
    <source>
        <dbReference type="PROSITE" id="PS50056"/>
    </source>
</evidence>
<dbReference type="InParanoid" id="A0A0C3F867"/>
<keyword evidence="3" id="KW-1185">Reference proteome</keyword>
<dbReference type="Proteomes" id="UP000054166">
    <property type="component" value="Unassembled WGS sequence"/>
</dbReference>
<accession>A0A0C3F867</accession>
<dbReference type="STRING" id="765440.A0A0C3F867"/>
<name>A0A0C3F867_PILCF</name>
<dbReference type="InterPro" id="IPR029021">
    <property type="entry name" value="Prot-tyrosine_phosphatase-like"/>
</dbReference>
<dbReference type="HOGENOM" id="CLU_2513445_0_0_1"/>
<organism evidence="2 3">
    <name type="scientific">Piloderma croceum (strain F 1598)</name>
    <dbReference type="NCBI Taxonomy" id="765440"/>
    <lineage>
        <taxon>Eukaryota</taxon>
        <taxon>Fungi</taxon>
        <taxon>Dikarya</taxon>
        <taxon>Basidiomycota</taxon>
        <taxon>Agaricomycotina</taxon>
        <taxon>Agaricomycetes</taxon>
        <taxon>Agaricomycetidae</taxon>
        <taxon>Atheliales</taxon>
        <taxon>Atheliaceae</taxon>
        <taxon>Piloderma</taxon>
    </lineage>
</organism>
<dbReference type="PROSITE" id="PS00383">
    <property type="entry name" value="TYR_PHOSPHATASE_1"/>
    <property type="match status" value="1"/>
</dbReference>
<dbReference type="Gene3D" id="3.90.190.10">
    <property type="entry name" value="Protein tyrosine phosphatase superfamily"/>
    <property type="match status" value="1"/>
</dbReference>
<reference evidence="2 3" key="1">
    <citation type="submission" date="2014-04" db="EMBL/GenBank/DDBJ databases">
        <authorList>
            <consortium name="DOE Joint Genome Institute"/>
            <person name="Kuo A."/>
            <person name="Tarkka M."/>
            <person name="Buscot F."/>
            <person name="Kohler A."/>
            <person name="Nagy L.G."/>
            <person name="Floudas D."/>
            <person name="Copeland A."/>
            <person name="Barry K.W."/>
            <person name="Cichocki N."/>
            <person name="Veneault-Fourrey C."/>
            <person name="LaButti K."/>
            <person name="Lindquist E.A."/>
            <person name="Lipzen A."/>
            <person name="Lundell T."/>
            <person name="Morin E."/>
            <person name="Murat C."/>
            <person name="Sun H."/>
            <person name="Tunlid A."/>
            <person name="Henrissat B."/>
            <person name="Grigoriev I.V."/>
            <person name="Hibbett D.S."/>
            <person name="Martin F."/>
            <person name="Nordberg H.P."/>
            <person name="Cantor M.N."/>
            <person name="Hua S.X."/>
        </authorList>
    </citation>
    <scope>NUCLEOTIDE SEQUENCE [LARGE SCALE GENOMIC DNA]</scope>
    <source>
        <strain evidence="2 3">F 1598</strain>
    </source>
</reference>
<dbReference type="OrthoDB" id="2017893at2759"/>
<dbReference type="EMBL" id="KN833002">
    <property type="protein sequence ID" value="KIM80890.1"/>
    <property type="molecule type" value="Genomic_DNA"/>
</dbReference>
<gene>
    <name evidence="2" type="ORF">PILCRDRAFT_822190</name>
</gene>
<dbReference type="InterPro" id="IPR016130">
    <property type="entry name" value="Tyr_Pase_AS"/>
</dbReference>